<dbReference type="RefSeq" id="WP_107585505.1">
    <property type="nucleotide sequence ID" value="NZ_PZJJ01000021.1"/>
</dbReference>
<name>A0A2T4U4E8_9BACI</name>
<comment type="caution">
    <text evidence="4">The sequence shown here is derived from an EMBL/GenBank/DDBJ whole genome shotgun (WGS) entry which is preliminary data.</text>
</comment>
<dbReference type="AlphaFoldDB" id="A0A2T4U4E8"/>
<feature type="compositionally biased region" description="Basic and acidic residues" evidence="2">
    <location>
        <begin position="1"/>
        <end position="11"/>
    </location>
</feature>
<dbReference type="InterPro" id="IPR008462">
    <property type="entry name" value="CsbD"/>
</dbReference>
<evidence type="ECO:0000313" key="5">
    <source>
        <dbReference type="Proteomes" id="UP000240509"/>
    </source>
</evidence>
<evidence type="ECO:0000313" key="4">
    <source>
        <dbReference type="EMBL" id="PTL38276.1"/>
    </source>
</evidence>
<evidence type="ECO:0000259" key="3">
    <source>
        <dbReference type="Pfam" id="PF05532"/>
    </source>
</evidence>
<feature type="domain" description="CsbD-like" evidence="3">
    <location>
        <begin position="7"/>
        <end position="56"/>
    </location>
</feature>
<dbReference type="Proteomes" id="UP000240509">
    <property type="component" value="Unassembled WGS sequence"/>
</dbReference>
<reference evidence="4 5" key="1">
    <citation type="submission" date="2018-03" db="EMBL/GenBank/DDBJ databases">
        <title>Alkalicoccus saliphilus sp. nov., isolated from a mineral pool.</title>
        <authorList>
            <person name="Zhao B."/>
        </authorList>
    </citation>
    <scope>NUCLEOTIDE SEQUENCE [LARGE SCALE GENOMIC DNA]</scope>
    <source>
        <strain evidence="4 5">6AG</strain>
    </source>
</reference>
<evidence type="ECO:0000256" key="2">
    <source>
        <dbReference type="SAM" id="MobiDB-lite"/>
    </source>
</evidence>
<feature type="compositionally biased region" description="Basic and acidic residues" evidence="2">
    <location>
        <begin position="19"/>
        <end position="56"/>
    </location>
</feature>
<dbReference type="InterPro" id="IPR036629">
    <property type="entry name" value="YjbJ_sf"/>
</dbReference>
<proteinExistence type="inferred from homology"/>
<gene>
    <name evidence="4" type="ORF">C6Y45_12180</name>
</gene>
<keyword evidence="5" id="KW-1185">Reference proteome</keyword>
<dbReference type="Pfam" id="PF05532">
    <property type="entry name" value="CsbD"/>
    <property type="match status" value="1"/>
</dbReference>
<evidence type="ECO:0000256" key="1">
    <source>
        <dbReference type="ARBA" id="ARBA00009129"/>
    </source>
</evidence>
<feature type="region of interest" description="Disordered" evidence="2">
    <location>
        <begin position="1"/>
        <end position="56"/>
    </location>
</feature>
<organism evidence="4 5">
    <name type="scientific">Alkalicoccus saliphilus</name>
    <dbReference type="NCBI Taxonomy" id="200989"/>
    <lineage>
        <taxon>Bacteria</taxon>
        <taxon>Bacillati</taxon>
        <taxon>Bacillota</taxon>
        <taxon>Bacilli</taxon>
        <taxon>Bacillales</taxon>
        <taxon>Bacillaceae</taxon>
        <taxon>Alkalicoccus</taxon>
    </lineage>
</organism>
<dbReference type="SUPFAM" id="SSF69047">
    <property type="entry name" value="Hypothetical protein YjbJ"/>
    <property type="match status" value="1"/>
</dbReference>
<sequence>MSESSRDKAEGKGSQAKGVMKEKTGQAVNDDKMAREGTKEKTKGYAKEKKGEIKDK</sequence>
<protein>
    <submittedName>
        <fullName evidence="4">CsbD family protein</fullName>
    </submittedName>
</protein>
<dbReference type="EMBL" id="PZJJ01000021">
    <property type="protein sequence ID" value="PTL38276.1"/>
    <property type="molecule type" value="Genomic_DNA"/>
</dbReference>
<dbReference type="Gene3D" id="1.10.1470.10">
    <property type="entry name" value="YjbJ"/>
    <property type="match status" value="1"/>
</dbReference>
<comment type="similarity">
    <text evidence="1">Belongs to the UPF0337 (CsbD) family.</text>
</comment>
<accession>A0A2T4U4E8</accession>